<evidence type="ECO:0000256" key="1">
    <source>
        <dbReference type="ARBA" id="ARBA00022630"/>
    </source>
</evidence>
<evidence type="ECO:0000256" key="2">
    <source>
        <dbReference type="ARBA" id="ARBA00022827"/>
    </source>
</evidence>
<dbReference type="InterPro" id="IPR036188">
    <property type="entry name" value="FAD/NAD-bd_sf"/>
</dbReference>
<name>A7VQ69_9FIRM</name>
<dbReference type="SUPFAM" id="SSF51905">
    <property type="entry name" value="FAD/NAD(P)-binding domain"/>
    <property type="match status" value="1"/>
</dbReference>
<evidence type="ECO:0000313" key="8">
    <source>
        <dbReference type="EMBL" id="PEQ24187.1"/>
    </source>
</evidence>
<dbReference type="GO" id="GO:0016668">
    <property type="term" value="F:oxidoreductase activity, acting on a sulfur group of donors, NAD(P) as acceptor"/>
    <property type="evidence" value="ECO:0007669"/>
    <property type="project" value="UniProtKB-ARBA"/>
</dbReference>
<evidence type="ECO:0000313" key="7">
    <source>
        <dbReference type="EMBL" id="EDO62574.1"/>
    </source>
</evidence>
<accession>A7VQ69</accession>
<dbReference type="PROSITE" id="PS00573">
    <property type="entry name" value="PYRIDINE_REDOX_2"/>
    <property type="match status" value="1"/>
</dbReference>
<dbReference type="Pfam" id="PF07992">
    <property type="entry name" value="Pyr_redox_2"/>
    <property type="match status" value="1"/>
</dbReference>
<sequence length="309" mass="32390">MADTTDLLIIGGGCAGLTAAIYAIRAGLSATVLEGGFAGGQIAVTNEIENYPGYVKISGPDLAMKIYEQAQRLGADIQMEQVIKASLASPVKTLQTNGGEYKGKSVIIANGVKRRTLDCPGEKELTGKGVSYCATCDGAFFRGKVAAVIGGGNTALEDALFLSNLCESVFLIHRRNAFRGEKLLADAVKKRKNIIFHGETVVKEILGEKAVTAAVIRNINSGQEELLPVSAVFIAIGLVPDNRIFSELPLDSNGYILAGDDCKTSLAGVFAAGDTRAKALRQILTAASDGATAAFQAASYVNTLETALR</sequence>
<organism evidence="7 9">
    <name type="scientific">[Clostridium] leptum DSM 753</name>
    <dbReference type="NCBI Taxonomy" id="428125"/>
    <lineage>
        <taxon>Bacteria</taxon>
        <taxon>Bacillati</taxon>
        <taxon>Bacillota</taxon>
        <taxon>Clostridia</taxon>
        <taxon>Eubacteriales</taxon>
        <taxon>Oscillospiraceae</taxon>
        <taxon>Oscillospiraceae incertae sedis</taxon>
    </lineage>
</organism>
<keyword evidence="2" id="KW-0274">FAD</keyword>
<evidence type="ECO:0000313" key="10">
    <source>
        <dbReference type="Proteomes" id="UP000220611"/>
    </source>
</evidence>
<evidence type="ECO:0000313" key="9">
    <source>
        <dbReference type="Proteomes" id="UP000003490"/>
    </source>
</evidence>
<dbReference type="InterPro" id="IPR008255">
    <property type="entry name" value="Pyr_nucl-diS_OxRdtase_2_AS"/>
</dbReference>
<evidence type="ECO:0000256" key="5">
    <source>
        <dbReference type="ARBA" id="ARBA00023284"/>
    </source>
</evidence>
<dbReference type="EMBL" id="NOXF01000007">
    <property type="protein sequence ID" value="PEQ24187.1"/>
    <property type="molecule type" value="Genomic_DNA"/>
</dbReference>
<feature type="domain" description="FAD/NAD(P)-binding" evidence="6">
    <location>
        <begin position="6"/>
        <end position="290"/>
    </location>
</feature>
<dbReference type="Proteomes" id="UP000220611">
    <property type="component" value="Unassembled WGS sequence"/>
</dbReference>
<reference evidence="7 9" key="2">
    <citation type="submission" date="2007-08" db="EMBL/GenBank/DDBJ databases">
        <authorList>
            <person name="Fulton L."/>
            <person name="Clifton S."/>
            <person name="Fulton B."/>
            <person name="Xu J."/>
            <person name="Minx P."/>
            <person name="Pepin K.H."/>
            <person name="Johnson M."/>
            <person name="Thiruvilangam P."/>
            <person name="Bhonagiri V."/>
            <person name="Nash W.E."/>
            <person name="Wang C."/>
            <person name="Mardis E.R."/>
            <person name="Wilson R.K."/>
        </authorList>
    </citation>
    <scope>NUCLEOTIDE SEQUENCE [LARGE SCALE GENOMIC DNA]</scope>
    <source>
        <strain evidence="7 9">DSM 753</strain>
    </source>
</reference>
<dbReference type="eggNOG" id="COG0492">
    <property type="taxonomic scope" value="Bacteria"/>
</dbReference>
<evidence type="ECO:0000256" key="3">
    <source>
        <dbReference type="ARBA" id="ARBA00023002"/>
    </source>
</evidence>
<protein>
    <submittedName>
        <fullName evidence="7 8">Thioredoxin-disulfide reductase</fullName>
    </submittedName>
</protein>
<proteinExistence type="predicted"/>
<evidence type="ECO:0000259" key="6">
    <source>
        <dbReference type="Pfam" id="PF07992"/>
    </source>
</evidence>
<dbReference type="Proteomes" id="UP000003490">
    <property type="component" value="Unassembled WGS sequence"/>
</dbReference>
<reference evidence="7 9" key="1">
    <citation type="submission" date="2007-08" db="EMBL/GenBank/DDBJ databases">
        <title>Draft genome sequence of Clostridium leptum (DSM 753).</title>
        <authorList>
            <person name="Sudarsanam P."/>
            <person name="Ley R."/>
            <person name="Guruge J."/>
            <person name="Turnbaugh P.J."/>
            <person name="Mahowald M."/>
            <person name="Liep D."/>
            <person name="Gordon J."/>
        </authorList>
    </citation>
    <scope>NUCLEOTIDE SEQUENCE [LARGE SCALE GENOMIC DNA]</scope>
    <source>
        <strain evidence="7 9">DSM 753</strain>
    </source>
</reference>
<keyword evidence="5" id="KW-0676">Redox-active center</keyword>
<dbReference type="PRINTS" id="PR00368">
    <property type="entry name" value="FADPNR"/>
</dbReference>
<dbReference type="InterPro" id="IPR023753">
    <property type="entry name" value="FAD/NAD-binding_dom"/>
</dbReference>
<comment type="caution">
    <text evidence="7">The sequence shown here is derived from an EMBL/GenBank/DDBJ whole genome shotgun (WGS) entry which is preliminary data.</text>
</comment>
<gene>
    <name evidence="8" type="ORF">CH238_09880</name>
    <name evidence="7" type="ORF">CLOLEP_00696</name>
</gene>
<dbReference type="InterPro" id="IPR050097">
    <property type="entry name" value="Ferredoxin-NADP_redctase_2"/>
</dbReference>
<reference evidence="8 10" key="3">
    <citation type="submission" date="2017-07" db="EMBL/GenBank/DDBJ databases">
        <title>Prevalence of linear plasmids in Cutibacterium (Propionibacterium) acnes isolates obtained from prostatic tissue.</title>
        <authorList>
            <person name="Davidsson S."/>
            <person name="Carlsson J."/>
            <person name="Molling P."/>
            <person name="Andren O."/>
            <person name="Andersson S.-O."/>
            <person name="Brzuszkiewicz E."/>
            <person name="Poehlein A."/>
            <person name="Al-Zeer M."/>
            <person name="Brinkmann V."/>
            <person name="Scavenius C."/>
            <person name="Nazipi S."/>
            <person name="Soderquist B."/>
            <person name="Bruggemann H."/>
        </authorList>
    </citation>
    <scope>NUCLEOTIDE SEQUENCE [LARGE SCALE GENOMIC DNA]</scope>
    <source>
        <strain evidence="8 10">DSM 753</strain>
    </source>
</reference>
<dbReference type="AlphaFoldDB" id="A7VQ69"/>
<dbReference type="HOGENOM" id="CLU_031864_5_3_9"/>
<dbReference type="Gene3D" id="3.50.50.60">
    <property type="entry name" value="FAD/NAD(P)-binding domain"/>
    <property type="match status" value="2"/>
</dbReference>
<keyword evidence="10" id="KW-1185">Reference proteome</keyword>
<keyword evidence="4" id="KW-1015">Disulfide bond</keyword>
<dbReference type="EMBL" id="ABCB02000014">
    <property type="protein sequence ID" value="EDO62574.1"/>
    <property type="molecule type" value="Genomic_DNA"/>
</dbReference>
<evidence type="ECO:0000256" key="4">
    <source>
        <dbReference type="ARBA" id="ARBA00023157"/>
    </source>
</evidence>
<keyword evidence="1" id="KW-0285">Flavoprotein</keyword>
<keyword evidence="3" id="KW-0560">Oxidoreductase</keyword>
<dbReference type="PANTHER" id="PTHR48105">
    <property type="entry name" value="THIOREDOXIN REDUCTASE 1-RELATED-RELATED"/>
    <property type="match status" value="1"/>
</dbReference>
<dbReference type="PRINTS" id="PR00469">
    <property type="entry name" value="PNDRDTASEII"/>
</dbReference>
<dbReference type="OrthoDB" id="9806179at2"/>